<comment type="caution">
    <text evidence="5">The sequence shown here is derived from an EMBL/GenBank/DDBJ whole genome shotgun (WGS) entry which is preliminary data.</text>
</comment>
<evidence type="ECO:0000256" key="4">
    <source>
        <dbReference type="ARBA" id="ARBA00023242"/>
    </source>
</evidence>
<keyword evidence="4" id="KW-0539">Nucleus</keyword>
<accession>A0A8H5AZX5</accession>
<dbReference type="PANTHER" id="PTHR13026:SF0">
    <property type="entry name" value="RIBOSOMAL RNA PROCESSING 1B"/>
    <property type="match status" value="1"/>
</dbReference>
<evidence type="ECO:0008006" key="7">
    <source>
        <dbReference type="Google" id="ProtNLM"/>
    </source>
</evidence>
<dbReference type="EMBL" id="JAACJJ010000056">
    <property type="protein sequence ID" value="KAF5313162.1"/>
    <property type="molecule type" value="Genomic_DNA"/>
</dbReference>
<reference evidence="5 6" key="1">
    <citation type="journal article" date="2020" name="ISME J.">
        <title>Uncovering the hidden diversity of litter-decomposition mechanisms in mushroom-forming fungi.</title>
        <authorList>
            <person name="Floudas D."/>
            <person name="Bentzer J."/>
            <person name="Ahren D."/>
            <person name="Johansson T."/>
            <person name="Persson P."/>
            <person name="Tunlid A."/>
        </authorList>
    </citation>
    <scope>NUCLEOTIDE SEQUENCE [LARGE SCALE GENOMIC DNA]</scope>
    <source>
        <strain evidence="5 6">CBS 101986</strain>
    </source>
</reference>
<dbReference type="GO" id="GO:0030688">
    <property type="term" value="C:preribosome, small subunit precursor"/>
    <property type="evidence" value="ECO:0007669"/>
    <property type="project" value="InterPro"/>
</dbReference>
<comment type="similarity">
    <text evidence="2">Belongs to the RRP1 family.</text>
</comment>
<dbReference type="GO" id="GO:0006364">
    <property type="term" value="P:rRNA processing"/>
    <property type="evidence" value="ECO:0007669"/>
    <property type="project" value="UniProtKB-KW"/>
</dbReference>
<protein>
    <recommendedName>
        <fullName evidence="7">Nop52-domain-containing protein</fullName>
    </recommendedName>
</protein>
<evidence type="ECO:0000256" key="1">
    <source>
        <dbReference type="ARBA" id="ARBA00004123"/>
    </source>
</evidence>
<name>A0A8H5AZX5_9AGAR</name>
<proteinExistence type="inferred from homology"/>
<gene>
    <name evidence="5" type="ORF">D9619_002840</name>
</gene>
<dbReference type="Proteomes" id="UP000567179">
    <property type="component" value="Unassembled WGS sequence"/>
</dbReference>
<sequence>MADVASSAGPPLGKYLASSEKKTRDKAIKHLAAFLSDTENVISKPDMDKLWKGIFYCFWMSDKPLVQQGLASELAEMLLTISDPAYSLAFLRGFWETITREWNGIDRLRIDKYYMLIRRFVNATFRLLMRHGWDEKHLEEYNNILAKSGGPLCPNDTRIPASLSYHIADIYPEELDKALGSTPSPPPAPLASLLDPFFSLAAQASTSVAYKRIQSALFDPVLNDLAPAGRSEGEEPKTKRIRLSTESSYPHIASNSCYSDPTTEGHVEGAVLKRKLLRRIFEIASQPDTRDSNRRKMYALWKETYDEDLDAE</sequence>
<dbReference type="GO" id="GO:0005634">
    <property type="term" value="C:nucleus"/>
    <property type="evidence" value="ECO:0007669"/>
    <property type="project" value="UniProtKB-SubCell"/>
</dbReference>
<evidence type="ECO:0000256" key="2">
    <source>
        <dbReference type="ARBA" id="ARBA00006374"/>
    </source>
</evidence>
<dbReference type="PANTHER" id="PTHR13026">
    <property type="entry name" value="NNP-1 PROTEIN NOVEL NUCLEAR PROTEIN 1 NOP52"/>
    <property type="match status" value="1"/>
</dbReference>
<organism evidence="5 6">
    <name type="scientific">Psilocybe cf. subviscida</name>
    <dbReference type="NCBI Taxonomy" id="2480587"/>
    <lineage>
        <taxon>Eukaryota</taxon>
        <taxon>Fungi</taxon>
        <taxon>Dikarya</taxon>
        <taxon>Basidiomycota</taxon>
        <taxon>Agaricomycotina</taxon>
        <taxon>Agaricomycetes</taxon>
        <taxon>Agaricomycetidae</taxon>
        <taxon>Agaricales</taxon>
        <taxon>Agaricineae</taxon>
        <taxon>Strophariaceae</taxon>
        <taxon>Psilocybe</taxon>
    </lineage>
</organism>
<evidence type="ECO:0000313" key="5">
    <source>
        <dbReference type="EMBL" id="KAF5313162.1"/>
    </source>
</evidence>
<dbReference type="Pfam" id="PF05997">
    <property type="entry name" value="Nop52"/>
    <property type="match status" value="1"/>
</dbReference>
<dbReference type="InterPro" id="IPR010301">
    <property type="entry name" value="RRP1"/>
</dbReference>
<dbReference type="OrthoDB" id="2019504at2759"/>
<evidence type="ECO:0000256" key="3">
    <source>
        <dbReference type="ARBA" id="ARBA00022552"/>
    </source>
</evidence>
<comment type="subcellular location">
    <subcellularLocation>
        <location evidence="1">Nucleus</location>
    </subcellularLocation>
</comment>
<keyword evidence="6" id="KW-1185">Reference proteome</keyword>
<keyword evidence="3" id="KW-0698">rRNA processing</keyword>
<dbReference type="AlphaFoldDB" id="A0A8H5AZX5"/>
<evidence type="ECO:0000313" key="6">
    <source>
        <dbReference type="Proteomes" id="UP000567179"/>
    </source>
</evidence>